<evidence type="ECO:0000256" key="1">
    <source>
        <dbReference type="ARBA" id="ARBA00022491"/>
    </source>
</evidence>
<dbReference type="InterPro" id="IPR009061">
    <property type="entry name" value="DNA-bd_dom_put_sf"/>
</dbReference>
<sequence length="147" mass="16261">MDDAGYSISEVAAAFGLAVSALRYYEEVGLLAPTSRRGRVRYYDRSALRDLAYLQLWRDDGMLSIAETKAVIASETAATRREIVTGARDRLTARIAELTRARAVLDHMLDCPRDRPSECEMTGTHIGERVAAALNRTVVDDGFLPAR</sequence>
<name>M0QD98_9ACTN</name>
<proteinExistence type="predicted"/>
<dbReference type="PANTHER" id="PTHR30204:SF69">
    <property type="entry name" value="MERR-FAMILY TRANSCRIPTIONAL REGULATOR"/>
    <property type="match status" value="1"/>
</dbReference>
<dbReference type="InterPro" id="IPR000551">
    <property type="entry name" value="MerR-type_HTH_dom"/>
</dbReference>
<dbReference type="OrthoDB" id="9808480at2"/>
<dbReference type="AlphaFoldDB" id="M0QD98"/>
<comment type="caution">
    <text evidence="6">The sequence shown here is derived from an EMBL/GenBank/DDBJ whole genome shotgun (WGS) entry which is preliminary data.</text>
</comment>
<keyword evidence="4" id="KW-0804">Transcription</keyword>
<dbReference type="PANTHER" id="PTHR30204">
    <property type="entry name" value="REDOX-CYCLING DRUG-SENSING TRANSCRIPTIONAL ACTIVATOR SOXR"/>
    <property type="match status" value="1"/>
</dbReference>
<dbReference type="Gene3D" id="1.10.1660.10">
    <property type="match status" value="1"/>
</dbReference>
<dbReference type="Proteomes" id="UP000011666">
    <property type="component" value="Unassembled WGS sequence"/>
</dbReference>
<dbReference type="SUPFAM" id="SSF46955">
    <property type="entry name" value="Putative DNA-binding domain"/>
    <property type="match status" value="1"/>
</dbReference>
<dbReference type="GO" id="GO:0003700">
    <property type="term" value="F:DNA-binding transcription factor activity"/>
    <property type="evidence" value="ECO:0007669"/>
    <property type="project" value="InterPro"/>
</dbReference>
<dbReference type="GO" id="GO:0003677">
    <property type="term" value="F:DNA binding"/>
    <property type="evidence" value="ECO:0007669"/>
    <property type="project" value="UniProtKB-KW"/>
</dbReference>
<evidence type="ECO:0000256" key="3">
    <source>
        <dbReference type="ARBA" id="ARBA00023125"/>
    </source>
</evidence>
<organism evidence="6 7">
    <name type="scientific">Gordonia soli NBRC 108243</name>
    <dbReference type="NCBI Taxonomy" id="1223545"/>
    <lineage>
        <taxon>Bacteria</taxon>
        <taxon>Bacillati</taxon>
        <taxon>Actinomycetota</taxon>
        <taxon>Actinomycetes</taxon>
        <taxon>Mycobacteriales</taxon>
        <taxon>Gordoniaceae</taxon>
        <taxon>Gordonia</taxon>
    </lineage>
</organism>
<gene>
    <name evidence="6" type="ORF">GS4_02_02630</name>
</gene>
<dbReference type="PROSITE" id="PS50937">
    <property type="entry name" value="HTH_MERR_2"/>
    <property type="match status" value="1"/>
</dbReference>
<dbReference type="eggNOG" id="COG0789">
    <property type="taxonomic scope" value="Bacteria"/>
</dbReference>
<dbReference type="InterPro" id="IPR047057">
    <property type="entry name" value="MerR_fam"/>
</dbReference>
<accession>M0QD98</accession>
<keyword evidence="1" id="KW-0678">Repressor</keyword>
<evidence type="ECO:0000256" key="4">
    <source>
        <dbReference type="ARBA" id="ARBA00023163"/>
    </source>
</evidence>
<keyword evidence="7" id="KW-1185">Reference proteome</keyword>
<dbReference type="RefSeq" id="WP_007616858.1">
    <property type="nucleotide sequence ID" value="NZ_BANX01000002.1"/>
</dbReference>
<dbReference type="STRING" id="1223545.GS4_02_02630"/>
<evidence type="ECO:0000313" key="6">
    <source>
        <dbReference type="EMBL" id="GAC66550.1"/>
    </source>
</evidence>
<dbReference type="SMART" id="SM00422">
    <property type="entry name" value="HTH_MERR"/>
    <property type="match status" value="1"/>
</dbReference>
<protein>
    <submittedName>
        <fullName evidence="6">Putative MerR family transcriptional regulator</fullName>
    </submittedName>
</protein>
<reference evidence="6 7" key="1">
    <citation type="submission" date="2013-01" db="EMBL/GenBank/DDBJ databases">
        <title>Whole genome shotgun sequence of Gordonia soli NBRC 108243.</title>
        <authorList>
            <person name="Isaki-Nakamura S."/>
            <person name="Hosoyama A."/>
            <person name="Tsuchikane K."/>
            <person name="Ando Y."/>
            <person name="Baba S."/>
            <person name="Ohji S."/>
            <person name="Hamada M."/>
            <person name="Tamura T."/>
            <person name="Yamazoe A."/>
            <person name="Yamazaki S."/>
            <person name="Fujita N."/>
        </authorList>
    </citation>
    <scope>NUCLEOTIDE SEQUENCE [LARGE SCALE GENOMIC DNA]</scope>
    <source>
        <strain evidence="6 7">NBRC 108243</strain>
    </source>
</reference>
<evidence type="ECO:0000259" key="5">
    <source>
        <dbReference type="PROSITE" id="PS50937"/>
    </source>
</evidence>
<dbReference type="EMBL" id="BANX01000002">
    <property type="protein sequence ID" value="GAC66550.1"/>
    <property type="molecule type" value="Genomic_DNA"/>
</dbReference>
<dbReference type="Pfam" id="PF13411">
    <property type="entry name" value="MerR_1"/>
    <property type="match status" value="1"/>
</dbReference>
<evidence type="ECO:0000313" key="7">
    <source>
        <dbReference type="Proteomes" id="UP000011666"/>
    </source>
</evidence>
<evidence type="ECO:0000256" key="2">
    <source>
        <dbReference type="ARBA" id="ARBA00023015"/>
    </source>
</evidence>
<keyword evidence="3" id="KW-0238">DNA-binding</keyword>
<keyword evidence="2" id="KW-0805">Transcription regulation</keyword>
<feature type="domain" description="HTH merR-type" evidence="5">
    <location>
        <begin position="5"/>
        <end position="74"/>
    </location>
</feature>